<dbReference type="Proteomes" id="UP000823775">
    <property type="component" value="Unassembled WGS sequence"/>
</dbReference>
<proteinExistence type="predicted"/>
<accession>A0ABS8SH61</accession>
<name>A0ABS8SH61_DATST</name>
<organism evidence="1 2">
    <name type="scientific">Datura stramonium</name>
    <name type="common">Jimsonweed</name>
    <name type="synonym">Common thornapple</name>
    <dbReference type="NCBI Taxonomy" id="4076"/>
    <lineage>
        <taxon>Eukaryota</taxon>
        <taxon>Viridiplantae</taxon>
        <taxon>Streptophyta</taxon>
        <taxon>Embryophyta</taxon>
        <taxon>Tracheophyta</taxon>
        <taxon>Spermatophyta</taxon>
        <taxon>Magnoliopsida</taxon>
        <taxon>eudicotyledons</taxon>
        <taxon>Gunneridae</taxon>
        <taxon>Pentapetalae</taxon>
        <taxon>asterids</taxon>
        <taxon>lamiids</taxon>
        <taxon>Solanales</taxon>
        <taxon>Solanaceae</taxon>
        <taxon>Solanoideae</taxon>
        <taxon>Datureae</taxon>
        <taxon>Datura</taxon>
    </lineage>
</organism>
<gene>
    <name evidence="1" type="ORF">HAX54_037516</name>
</gene>
<keyword evidence="2" id="KW-1185">Reference proteome</keyword>
<dbReference type="EMBL" id="JACEIK010000503">
    <property type="protein sequence ID" value="MCD7458197.1"/>
    <property type="molecule type" value="Genomic_DNA"/>
</dbReference>
<sequence>EGVAGCGQAASSGFCILSRSKIKVIRNYTDGASHGIRTLLRWVLVIGASFILNPTPWPHDLLENQV</sequence>
<protein>
    <submittedName>
        <fullName evidence="1">Uncharacterized protein</fullName>
    </submittedName>
</protein>
<feature type="non-terminal residue" evidence="1">
    <location>
        <position position="1"/>
    </location>
</feature>
<evidence type="ECO:0000313" key="2">
    <source>
        <dbReference type="Proteomes" id="UP000823775"/>
    </source>
</evidence>
<comment type="caution">
    <text evidence="1">The sequence shown here is derived from an EMBL/GenBank/DDBJ whole genome shotgun (WGS) entry which is preliminary data.</text>
</comment>
<evidence type="ECO:0000313" key="1">
    <source>
        <dbReference type="EMBL" id="MCD7458197.1"/>
    </source>
</evidence>
<reference evidence="1 2" key="1">
    <citation type="journal article" date="2021" name="BMC Genomics">
        <title>Datura genome reveals duplications of psychoactive alkaloid biosynthetic genes and high mutation rate following tissue culture.</title>
        <authorList>
            <person name="Rajewski A."/>
            <person name="Carter-House D."/>
            <person name="Stajich J."/>
            <person name="Litt A."/>
        </authorList>
    </citation>
    <scope>NUCLEOTIDE SEQUENCE [LARGE SCALE GENOMIC DNA]</scope>
    <source>
        <strain evidence="1">AR-01</strain>
    </source>
</reference>